<comment type="caution">
    <text evidence="2">The sequence shown here is derived from an EMBL/GenBank/DDBJ whole genome shotgun (WGS) entry which is preliminary data.</text>
</comment>
<feature type="transmembrane region" description="Helical" evidence="1">
    <location>
        <begin position="21"/>
        <end position="37"/>
    </location>
</feature>
<evidence type="ECO:0000313" key="3">
    <source>
        <dbReference type="Proteomes" id="UP000054387"/>
    </source>
</evidence>
<evidence type="ECO:0000256" key="1">
    <source>
        <dbReference type="SAM" id="Phobius"/>
    </source>
</evidence>
<feature type="transmembrane region" description="Helical" evidence="1">
    <location>
        <begin position="49"/>
        <end position="77"/>
    </location>
</feature>
<evidence type="ECO:0000313" key="2">
    <source>
        <dbReference type="EMBL" id="KTG10743.1"/>
    </source>
</evidence>
<keyword evidence="3" id="KW-1185">Reference proteome</keyword>
<keyword evidence="1" id="KW-1133">Transmembrane helix</keyword>
<dbReference type="AlphaFoldDB" id="A0A0W1RB67"/>
<dbReference type="RefSeq" id="WP_058580541.1">
    <property type="nucleotide sequence ID" value="NZ_LOPU01000016.1"/>
</dbReference>
<protein>
    <submittedName>
        <fullName evidence="2">Uncharacterized protein</fullName>
    </submittedName>
</protein>
<gene>
    <name evidence="2" type="ORF">AUR64_06000</name>
</gene>
<sequence>MATESSLPSGRPHGGLGPLRLLLVTLLVPVTVASIVYRHASSNDAERPLVWAGATFFAGLTDMGVGSIIVGLLYFAVRKERTDGA</sequence>
<keyword evidence="1" id="KW-0812">Transmembrane</keyword>
<proteinExistence type="predicted"/>
<dbReference type="Proteomes" id="UP000054387">
    <property type="component" value="Unassembled WGS sequence"/>
</dbReference>
<organism evidence="2 3">
    <name type="scientific">Haloprofundus marisrubri</name>
    <dbReference type="NCBI Taxonomy" id="1514971"/>
    <lineage>
        <taxon>Archaea</taxon>
        <taxon>Methanobacteriati</taxon>
        <taxon>Methanobacteriota</taxon>
        <taxon>Stenosarchaea group</taxon>
        <taxon>Halobacteria</taxon>
        <taxon>Halobacteriales</taxon>
        <taxon>Haloferacaceae</taxon>
        <taxon>Haloprofundus</taxon>
    </lineage>
</organism>
<dbReference type="EMBL" id="LOPU01000016">
    <property type="protein sequence ID" value="KTG10743.1"/>
    <property type="molecule type" value="Genomic_DNA"/>
</dbReference>
<reference evidence="2 3" key="1">
    <citation type="submission" date="2015-12" db="EMBL/GenBank/DDBJ databases">
        <title>Haloprofundus marisrubri gen. nov., sp. nov., an extremely halophilic archaeon isolated from the Discovery deep brine-seawater interface in the Red Sea.</title>
        <authorList>
            <person name="Zhang G."/>
            <person name="Stingl U."/>
            <person name="Rashid M."/>
        </authorList>
    </citation>
    <scope>NUCLEOTIDE SEQUENCE [LARGE SCALE GENOMIC DNA]</scope>
    <source>
        <strain evidence="2 3">SB9</strain>
    </source>
</reference>
<dbReference type="STRING" id="1514971.AUR64_06000"/>
<keyword evidence="1" id="KW-0472">Membrane</keyword>
<name>A0A0W1RB67_9EURY</name>
<accession>A0A0W1RB67</accession>